<gene>
    <name evidence="3" type="ORF">RMSM_01271</name>
</gene>
<dbReference type="PANTHER" id="PTHR30273">
    <property type="entry name" value="PERIPLASMIC SIGNAL SENSOR AND SIGMA FACTOR ACTIVATOR FECR-RELATED"/>
    <property type="match status" value="1"/>
</dbReference>
<keyword evidence="1" id="KW-1133">Transmembrane helix</keyword>
<dbReference type="InterPro" id="IPR006860">
    <property type="entry name" value="FecR"/>
</dbReference>
<dbReference type="Pfam" id="PF04773">
    <property type="entry name" value="FecR"/>
    <property type="match status" value="1"/>
</dbReference>
<dbReference type="PANTHER" id="PTHR30273:SF2">
    <property type="entry name" value="PROTEIN FECR"/>
    <property type="match status" value="1"/>
</dbReference>
<dbReference type="GO" id="GO:0016989">
    <property type="term" value="F:sigma factor antagonist activity"/>
    <property type="evidence" value="ECO:0007669"/>
    <property type="project" value="TreeGrafter"/>
</dbReference>
<reference evidence="3 4" key="1">
    <citation type="journal article" date="2013" name="Mar. Genomics">
        <title>Expression of sulfatases in Rhodopirellula baltica and the diversity of sulfatases in the genus Rhodopirellula.</title>
        <authorList>
            <person name="Wegner C.E."/>
            <person name="Richter-Heitmann T."/>
            <person name="Klindworth A."/>
            <person name="Klockow C."/>
            <person name="Richter M."/>
            <person name="Achstetter T."/>
            <person name="Glockner F.O."/>
            <person name="Harder J."/>
        </authorList>
    </citation>
    <scope>NUCLEOTIDE SEQUENCE [LARGE SCALE GENOMIC DNA]</scope>
    <source>
        <strain evidence="3 4">SM1</strain>
    </source>
</reference>
<name>M5RR93_9BACT</name>
<keyword evidence="1" id="KW-0812">Transmembrane</keyword>
<dbReference type="AlphaFoldDB" id="M5RR93"/>
<sequence>MNDEEIQGLINDWLNDSLAATEKATLESWLAEHPDHMRQFVEANVRDQILGEVAKTKWDTEETCLRTASKQNHRRRIPKAIVWAAAVAATLLIGIQFFTSNSSGGATAQIVSLSGVRIGGYENPPRVGDELQLTDFQLETGSLTMMLASGVRLEFVAPVDATFESDMRLKLVEGCLSANVGDDGTGFTVVTNAGEVVDLGTEFGIEADRDGESRVAVFSGSVEFHPNAGSQSTEFITLTEGEALRFSARGGFERWQQISLAADRAGLTGKPSTGVVREVHDNLRDGELRRFYGVVRGGMKPGALAFTDKENPVWSAMPGQEFPSWLEGADLIRTYYRVSYFKQFELSVTLGGSADVFLMVAPNETPDWLEGQFQRTGVQLRTGPWHREVSGHPDALISGDGIYMTFDVWKRSASKGELKFGPPPNRKDEGIHSTMYGLAVKTNRAN</sequence>
<dbReference type="EMBL" id="ANOG01000190">
    <property type="protein sequence ID" value="EMI21795.1"/>
    <property type="molecule type" value="Genomic_DNA"/>
</dbReference>
<feature type="domain" description="FecR protein" evidence="2">
    <location>
        <begin position="145"/>
        <end position="223"/>
    </location>
</feature>
<keyword evidence="4" id="KW-1185">Reference proteome</keyword>
<evidence type="ECO:0000313" key="4">
    <source>
        <dbReference type="Proteomes" id="UP000011991"/>
    </source>
</evidence>
<proteinExistence type="predicted"/>
<evidence type="ECO:0000313" key="3">
    <source>
        <dbReference type="EMBL" id="EMI21795.1"/>
    </source>
</evidence>
<protein>
    <submittedName>
        <fullName evidence="3">FecR protein domain protein</fullName>
    </submittedName>
</protein>
<feature type="transmembrane region" description="Helical" evidence="1">
    <location>
        <begin position="80"/>
        <end position="99"/>
    </location>
</feature>
<dbReference type="Proteomes" id="UP000011991">
    <property type="component" value="Unassembled WGS sequence"/>
</dbReference>
<accession>M5RR93</accession>
<keyword evidence="1" id="KW-0472">Membrane</keyword>
<dbReference type="Gene3D" id="2.60.120.1440">
    <property type="match status" value="1"/>
</dbReference>
<comment type="caution">
    <text evidence="3">The sequence shown here is derived from an EMBL/GenBank/DDBJ whole genome shotgun (WGS) entry which is preliminary data.</text>
</comment>
<dbReference type="PATRIC" id="fig|1265738.3.peg.1260"/>
<dbReference type="RefSeq" id="WP_008692916.1">
    <property type="nucleotide sequence ID" value="NZ_ANOG01000190.1"/>
</dbReference>
<organism evidence="3 4">
    <name type="scientific">Rhodopirellula maiorica SM1</name>
    <dbReference type="NCBI Taxonomy" id="1265738"/>
    <lineage>
        <taxon>Bacteria</taxon>
        <taxon>Pseudomonadati</taxon>
        <taxon>Planctomycetota</taxon>
        <taxon>Planctomycetia</taxon>
        <taxon>Pirellulales</taxon>
        <taxon>Pirellulaceae</taxon>
        <taxon>Novipirellula</taxon>
    </lineage>
</organism>
<evidence type="ECO:0000256" key="1">
    <source>
        <dbReference type="SAM" id="Phobius"/>
    </source>
</evidence>
<dbReference type="InterPro" id="IPR012373">
    <property type="entry name" value="Ferrdict_sens_TM"/>
</dbReference>
<dbReference type="OrthoDB" id="256916at2"/>
<evidence type="ECO:0000259" key="2">
    <source>
        <dbReference type="Pfam" id="PF04773"/>
    </source>
</evidence>